<dbReference type="PRINTS" id="PR01837">
    <property type="entry name" value="MGTCSAPBPROT"/>
</dbReference>
<evidence type="ECO:0000256" key="3">
    <source>
        <dbReference type="ARBA" id="ARBA00022692"/>
    </source>
</evidence>
<comment type="subcellular location">
    <subcellularLocation>
        <location evidence="1">Cell membrane</location>
        <topology evidence="1">Multi-pass membrane protein</topology>
    </subcellularLocation>
</comment>
<organism evidence="9">
    <name type="scientific">Timspurckia oligopyrenoides</name>
    <dbReference type="NCBI Taxonomy" id="708627"/>
    <lineage>
        <taxon>Eukaryota</taxon>
        <taxon>Rhodophyta</taxon>
        <taxon>Bangiophyceae</taxon>
        <taxon>Porphyridiales</taxon>
        <taxon>Porphyridiaceae</taxon>
        <taxon>Timspurckia</taxon>
    </lineage>
</organism>
<keyword evidence="3 7" id="KW-0812">Transmembrane</keyword>
<evidence type="ECO:0000256" key="5">
    <source>
        <dbReference type="ARBA" id="ARBA00023136"/>
    </source>
</evidence>
<dbReference type="InterPro" id="IPR049177">
    <property type="entry name" value="MgtC_SapB_SrpB_YhiD_N"/>
</dbReference>
<dbReference type="GO" id="GO:0005886">
    <property type="term" value="C:plasma membrane"/>
    <property type="evidence" value="ECO:0007669"/>
    <property type="project" value="UniProtKB-SubCell"/>
</dbReference>
<feature type="region of interest" description="Disordered" evidence="6">
    <location>
        <begin position="232"/>
        <end position="255"/>
    </location>
</feature>
<evidence type="ECO:0000259" key="8">
    <source>
        <dbReference type="Pfam" id="PF02308"/>
    </source>
</evidence>
<keyword evidence="5 7" id="KW-0472">Membrane</keyword>
<feature type="transmembrane region" description="Helical" evidence="7">
    <location>
        <begin position="28"/>
        <end position="51"/>
    </location>
</feature>
<dbReference type="AlphaFoldDB" id="A0A7S1EV63"/>
<protein>
    <recommendedName>
        <fullName evidence="8">MgtC/SapB/SrpB/YhiD N-terminal domain-containing protein</fullName>
    </recommendedName>
</protein>
<keyword evidence="4 7" id="KW-1133">Transmembrane helix</keyword>
<evidence type="ECO:0000256" key="6">
    <source>
        <dbReference type="SAM" id="MobiDB-lite"/>
    </source>
</evidence>
<feature type="domain" description="MgtC/SapB/SrpB/YhiD N-terminal" evidence="8">
    <location>
        <begin position="98"/>
        <end position="225"/>
    </location>
</feature>
<sequence>MVLERNSWMNRIWKGYLKHFRHNPVRDGALYLVLIIVLILYSTVVVLQPILVSSCEYPTPSESPFSNPFYNTSPCQRLRYVELLGLTPLESMIGRRTLFAVVMAALIGYERRSPDRPAGIRTMAVTALGACCFTICSIFGFESSAMEWDASRVTAAIPSGVGFLCAGLIWKGFVGQGSDRSHQVTGLTTSASVWLSAAVGASSGGGLYWISFFSTLAIILILRFGPRSSGMDEDGPGHTIKHPYDENRSISATDSDRNALQEITPLLRPEVIQSLDQEQKEKEKRRSHRSVLRTDT</sequence>
<evidence type="ECO:0000313" key="9">
    <source>
        <dbReference type="EMBL" id="CAD8825573.1"/>
    </source>
</evidence>
<evidence type="ECO:0000256" key="7">
    <source>
        <dbReference type="SAM" id="Phobius"/>
    </source>
</evidence>
<dbReference type="Pfam" id="PF02308">
    <property type="entry name" value="MgtC"/>
    <property type="match status" value="1"/>
</dbReference>
<feature type="region of interest" description="Disordered" evidence="6">
    <location>
        <begin position="271"/>
        <end position="296"/>
    </location>
</feature>
<evidence type="ECO:0000256" key="1">
    <source>
        <dbReference type="ARBA" id="ARBA00004651"/>
    </source>
</evidence>
<feature type="compositionally biased region" description="Basic and acidic residues" evidence="6">
    <location>
        <begin position="242"/>
        <end position="255"/>
    </location>
</feature>
<accession>A0A7S1EV63</accession>
<feature type="transmembrane region" description="Helical" evidence="7">
    <location>
        <begin position="93"/>
        <end position="110"/>
    </location>
</feature>
<proteinExistence type="predicted"/>
<evidence type="ECO:0000256" key="2">
    <source>
        <dbReference type="ARBA" id="ARBA00022475"/>
    </source>
</evidence>
<name>A0A7S1EV63_9RHOD</name>
<feature type="compositionally biased region" description="Basic residues" evidence="6">
    <location>
        <begin position="285"/>
        <end position="296"/>
    </location>
</feature>
<reference evidence="9" key="1">
    <citation type="submission" date="2021-01" db="EMBL/GenBank/DDBJ databases">
        <authorList>
            <person name="Corre E."/>
            <person name="Pelletier E."/>
            <person name="Niang G."/>
            <person name="Scheremetjew M."/>
            <person name="Finn R."/>
            <person name="Kale V."/>
            <person name="Holt S."/>
            <person name="Cochrane G."/>
            <person name="Meng A."/>
            <person name="Brown T."/>
            <person name="Cohen L."/>
        </authorList>
    </citation>
    <scope>NUCLEOTIDE SEQUENCE</scope>
    <source>
        <strain evidence="9">CCMP3278</strain>
    </source>
</reference>
<evidence type="ECO:0000256" key="4">
    <source>
        <dbReference type="ARBA" id="ARBA00022989"/>
    </source>
</evidence>
<gene>
    <name evidence="9" type="ORF">TOLI1172_LOCUS9973</name>
</gene>
<dbReference type="InterPro" id="IPR003416">
    <property type="entry name" value="MgtC/SapB/SrpB/YhiD_fam"/>
</dbReference>
<feature type="transmembrane region" description="Helical" evidence="7">
    <location>
        <begin position="207"/>
        <end position="225"/>
    </location>
</feature>
<feature type="transmembrane region" description="Helical" evidence="7">
    <location>
        <begin position="122"/>
        <end position="141"/>
    </location>
</feature>
<dbReference type="EMBL" id="HBFP01013787">
    <property type="protein sequence ID" value="CAD8825573.1"/>
    <property type="molecule type" value="Transcribed_RNA"/>
</dbReference>
<feature type="transmembrane region" description="Helical" evidence="7">
    <location>
        <begin position="153"/>
        <end position="172"/>
    </location>
</feature>
<keyword evidence="2" id="KW-1003">Cell membrane</keyword>
<dbReference type="PANTHER" id="PTHR33778">
    <property type="entry name" value="PROTEIN MGTC"/>
    <property type="match status" value="1"/>
</dbReference>
<dbReference type="PANTHER" id="PTHR33778:SF1">
    <property type="entry name" value="MAGNESIUM TRANSPORTER YHID-RELATED"/>
    <property type="match status" value="1"/>
</dbReference>